<dbReference type="PANTHER" id="PTHR34978:SF3">
    <property type="entry name" value="SLR0241 PROTEIN"/>
    <property type="match status" value="1"/>
</dbReference>
<dbReference type="InterPro" id="IPR008756">
    <property type="entry name" value="Peptidase_M56"/>
</dbReference>
<gene>
    <name evidence="4" type="ORF">SAMN05443244_0760</name>
</gene>
<dbReference type="Proteomes" id="UP000182409">
    <property type="component" value="Unassembled WGS sequence"/>
</dbReference>
<feature type="transmembrane region" description="Helical" evidence="2">
    <location>
        <begin position="47"/>
        <end position="68"/>
    </location>
</feature>
<dbReference type="AlphaFoldDB" id="A0A1H4JR15"/>
<evidence type="ECO:0000259" key="3">
    <source>
        <dbReference type="Pfam" id="PF05569"/>
    </source>
</evidence>
<feature type="compositionally biased region" description="Pro residues" evidence="1">
    <location>
        <begin position="392"/>
        <end position="420"/>
    </location>
</feature>
<protein>
    <submittedName>
        <fullName evidence="4">Signal transducer regulating beta-lactamase production, contains metallopeptidase domain</fullName>
    </submittedName>
</protein>
<dbReference type="PANTHER" id="PTHR34978">
    <property type="entry name" value="POSSIBLE SENSOR-TRANSDUCER PROTEIN BLAR"/>
    <property type="match status" value="1"/>
</dbReference>
<dbReference type="InterPro" id="IPR052173">
    <property type="entry name" value="Beta-lactam_resp_regulator"/>
</dbReference>
<evidence type="ECO:0000256" key="2">
    <source>
        <dbReference type="SAM" id="Phobius"/>
    </source>
</evidence>
<name>A0A1H4JR15_9BACT</name>
<sequence length="666" mass="71581">MSTLNGISSGEVVALGWTLLHFCWQSTAIAIGYAVIDRCTARAAATVRYSIALTALALMPLVAIATFFEQEQLVSHATQSEQHFAVSQLGTMHAALMQQLPVAAPAVGTSELWIAEHASLLLPWMDALWLAGVLVFALRAAGGWLELRGLRMRAQAKVPQHLRDSFDRLSVQFRLSRRVVLRVSDEVVSPMVFGIWRTIVLFPLSAAMSLPVDQLEAVLAHELAHVGRWDYFCNLLQTLVECLFFFQPAMWWVSRRTRDFREVCCDEVAARGCADPVVYAEALLKLEEQRAQHLQLAVALHGDGGTLLNRVRRIMGEKAMEQKSMSGIRMAAVTVVLLGLYVAPHVAHGLKSERNHADQLVATGNTDTAPSVVAVATVANPGPVAMAMAAPQPSPVPAPQPASQPSALPAPEPAPDPNPQPSADAAPQGSGLQYIQRMREAGYPLDLDKDLNQIVTLRSVGVTPEYAKSMAQVGLGTPSLHDLVTLKSVGITPEYVASLKDSVLAPASFHDAVTIKSLGLTPEYARSLESLGLGRPTMHDVVSMKSVGVTPEYVAALKSSGIAPADLHEAVSMKAVGVTPEYASSMAAAGFSGMNAHELISMRAQGMTPEYAKWLKSTFPGADSHAMRQATVFHIDADFIAKAKANGFNSASLEKLTKLKMSGLLN</sequence>
<dbReference type="EMBL" id="FNSD01000001">
    <property type="protein sequence ID" value="SEB48567.1"/>
    <property type="molecule type" value="Genomic_DNA"/>
</dbReference>
<accession>A0A1H4JR15</accession>
<feature type="transmembrane region" description="Helical" evidence="2">
    <location>
        <begin position="328"/>
        <end position="347"/>
    </location>
</feature>
<dbReference type="CDD" id="cd07341">
    <property type="entry name" value="M56_BlaR1_MecR1_like"/>
    <property type="match status" value="1"/>
</dbReference>
<evidence type="ECO:0000313" key="4">
    <source>
        <dbReference type="EMBL" id="SEB48567.1"/>
    </source>
</evidence>
<proteinExistence type="predicted"/>
<feature type="transmembrane region" description="Helical" evidence="2">
    <location>
        <begin position="127"/>
        <end position="147"/>
    </location>
</feature>
<dbReference type="Pfam" id="PF05569">
    <property type="entry name" value="Peptidase_M56"/>
    <property type="match status" value="1"/>
</dbReference>
<keyword evidence="2" id="KW-0812">Transmembrane</keyword>
<feature type="transmembrane region" description="Helical" evidence="2">
    <location>
        <begin position="12"/>
        <end position="35"/>
    </location>
</feature>
<organism evidence="4 5">
    <name type="scientific">Terriglobus roseus</name>
    <dbReference type="NCBI Taxonomy" id="392734"/>
    <lineage>
        <taxon>Bacteria</taxon>
        <taxon>Pseudomonadati</taxon>
        <taxon>Acidobacteriota</taxon>
        <taxon>Terriglobia</taxon>
        <taxon>Terriglobales</taxon>
        <taxon>Acidobacteriaceae</taxon>
        <taxon>Terriglobus</taxon>
    </lineage>
</organism>
<dbReference type="Gene3D" id="3.30.2010.10">
    <property type="entry name" value="Metalloproteases ('zincins'), catalytic domain"/>
    <property type="match status" value="1"/>
</dbReference>
<reference evidence="4 5" key="1">
    <citation type="submission" date="2016-10" db="EMBL/GenBank/DDBJ databases">
        <authorList>
            <person name="de Groot N.N."/>
        </authorList>
    </citation>
    <scope>NUCLEOTIDE SEQUENCE [LARGE SCALE GENOMIC DNA]</scope>
    <source>
        <strain evidence="4 5">AB35.6</strain>
    </source>
</reference>
<keyword evidence="2" id="KW-0472">Membrane</keyword>
<evidence type="ECO:0000256" key="1">
    <source>
        <dbReference type="SAM" id="MobiDB-lite"/>
    </source>
</evidence>
<dbReference type="OrthoDB" id="15218at2"/>
<evidence type="ECO:0000313" key="5">
    <source>
        <dbReference type="Proteomes" id="UP000182409"/>
    </source>
</evidence>
<dbReference type="RefSeq" id="WP_074652417.1">
    <property type="nucleotide sequence ID" value="NZ_FNSD01000001.1"/>
</dbReference>
<feature type="domain" description="Peptidase M56" evidence="3">
    <location>
        <begin position="59"/>
        <end position="311"/>
    </location>
</feature>
<feature type="region of interest" description="Disordered" evidence="1">
    <location>
        <begin position="389"/>
        <end position="430"/>
    </location>
</feature>
<keyword evidence="2" id="KW-1133">Transmembrane helix</keyword>